<comment type="caution">
    <text evidence="2">The sequence shown here is derived from an EMBL/GenBank/DDBJ whole genome shotgun (WGS) entry which is preliminary data.</text>
</comment>
<dbReference type="EMBL" id="JAPFFF010000071">
    <property type="protein sequence ID" value="KAK8835964.1"/>
    <property type="molecule type" value="Genomic_DNA"/>
</dbReference>
<dbReference type="Pfam" id="PF04015">
    <property type="entry name" value="DUF362"/>
    <property type="match status" value="1"/>
</dbReference>
<organism evidence="2 3">
    <name type="scientific">Tritrichomonas musculus</name>
    <dbReference type="NCBI Taxonomy" id="1915356"/>
    <lineage>
        <taxon>Eukaryota</taxon>
        <taxon>Metamonada</taxon>
        <taxon>Parabasalia</taxon>
        <taxon>Tritrichomonadida</taxon>
        <taxon>Tritrichomonadidae</taxon>
        <taxon>Tritrichomonas</taxon>
    </lineage>
</organism>
<sequence>MQKAKVYFTKEITPESLIKIYNALGTELKGKVTVKISTGEPGGHYFLNPNLIKGLVNKINGTISECLTAYPGKRNTVKDHWQTFEDHGFKAIAPCDLLDEEGTVNLPITQIKYLQGYDIVGSHIKNYNSCLILSHFKGHIRGGFGGALKNMSIGFASSAGKTWIHTAGKTSNVSEFWEKIAPQDDFLESMAEACEAIINYFKPDNLAYINVANNLSIDCDCCNNPHAPEMADIGIFASLDPVAIDQCCYDTIINSADPGKASLIERMKKQNAIHLVEEANRLGLGSREYELINID</sequence>
<reference evidence="2 3" key="1">
    <citation type="submission" date="2024-04" db="EMBL/GenBank/DDBJ databases">
        <title>Tritrichomonas musculus Genome.</title>
        <authorList>
            <person name="Alves-Ferreira E."/>
            <person name="Grigg M."/>
            <person name="Lorenzi H."/>
            <person name="Galac M."/>
        </authorList>
    </citation>
    <scope>NUCLEOTIDE SEQUENCE [LARGE SCALE GENOMIC DNA]</scope>
    <source>
        <strain evidence="2 3">EAF2021</strain>
    </source>
</reference>
<name>A0ABR2GPT9_9EUKA</name>
<protein>
    <recommendedName>
        <fullName evidence="1">DUF362 domain-containing protein</fullName>
    </recommendedName>
</protein>
<evidence type="ECO:0000313" key="3">
    <source>
        <dbReference type="Proteomes" id="UP001470230"/>
    </source>
</evidence>
<keyword evidence="3" id="KW-1185">Reference proteome</keyword>
<feature type="domain" description="DUF362" evidence="1">
    <location>
        <begin position="32"/>
        <end position="250"/>
    </location>
</feature>
<dbReference type="InterPro" id="IPR007160">
    <property type="entry name" value="DUF362"/>
</dbReference>
<evidence type="ECO:0000259" key="1">
    <source>
        <dbReference type="Pfam" id="PF04015"/>
    </source>
</evidence>
<proteinExistence type="predicted"/>
<dbReference type="Proteomes" id="UP001470230">
    <property type="component" value="Unassembled WGS sequence"/>
</dbReference>
<evidence type="ECO:0000313" key="2">
    <source>
        <dbReference type="EMBL" id="KAK8835964.1"/>
    </source>
</evidence>
<accession>A0ABR2GPT9</accession>
<gene>
    <name evidence="2" type="ORF">M9Y10_040161</name>
</gene>